<dbReference type="InterPro" id="IPR038883">
    <property type="entry name" value="AN11006-like"/>
</dbReference>
<evidence type="ECO:0000313" key="3">
    <source>
        <dbReference type="Proteomes" id="UP000801428"/>
    </source>
</evidence>
<accession>A0A9P4T392</accession>
<dbReference type="PANTHER" id="PTHR42085:SF2">
    <property type="entry name" value="F-BOX DOMAIN-CONTAINING PROTEIN"/>
    <property type="match status" value="1"/>
</dbReference>
<organism evidence="2 3">
    <name type="scientific">Curvularia kusanoi</name>
    <name type="common">Cochliobolus kusanoi</name>
    <dbReference type="NCBI Taxonomy" id="90978"/>
    <lineage>
        <taxon>Eukaryota</taxon>
        <taxon>Fungi</taxon>
        <taxon>Dikarya</taxon>
        <taxon>Ascomycota</taxon>
        <taxon>Pezizomycotina</taxon>
        <taxon>Dothideomycetes</taxon>
        <taxon>Pleosporomycetidae</taxon>
        <taxon>Pleosporales</taxon>
        <taxon>Pleosporineae</taxon>
        <taxon>Pleosporaceae</taxon>
        <taxon>Curvularia</taxon>
    </lineage>
</organism>
<evidence type="ECO:0008006" key="4">
    <source>
        <dbReference type="Google" id="ProtNLM"/>
    </source>
</evidence>
<evidence type="ECO:0000256" key="1">
    <source>
        <dbReference type="SAM" id="MobiDB-lite"/>
    </source>
</evidence>
<feature type="compositionally biased region" description="Basic and acidic residues" evidence="1">
    <location>
        <begin position="1"/>
        <end position="10"/>
    </location>
</feature>
<evidence type="ECO:0000313" key="2">
    <source>
        <dbReference type="EMBL" id="KAF2993580.1"/>
    </source>
</evidence>
<proteinExistence type="predicted"/>
<feature type="region of interest" description="Disordered" evidence="1">
    <location>
        <begin position="1"/>
        <end position="33"/>
    </location>
</feature>
<dbReference type="Proteomes" id="UP000801428">
    <property type="component" value="Unassembled WGS sequence"/>
</dbReference>
<dbReference type="PANTHER" id="PTHR42085">
    <property type="entry name" value="F-BOX DOMAIN-CONTAINING PROTEIN"/>
    <property type="match status" value="1"/>
</dbReference>
<feature type="compositionally biased region" description="Polar residues" evidence="1">
    <location>
        <begin position="19"/>
        <end position="33"/>
    </location>
</feature>
<name>A0A9P4T392_CURKU</name>
<protein>
    <recommendedName>
        <fullName evidence="4">F-box domain-containing protein</fullName>
    </recommendedName>
</protein>
<comment type="caution">
    <text evidence="2">The sequence shown here is derived from an EMBL/GenBank/DDBJ whole genome shotgun (WGS) entry which is preliminary data.</text>
</comment>
<sequence>MSDTAKERRNSPSPEAMTAQPSQLASVDNADTASPLQITTNSNALVQRRDTSPQESATVVQQLARSDGAGMSFLELPAEIRNMIYSYVFPEGAALLLARHSGRGYIAMSDRLELLYTCRQIFEEATSMLKASRRFTIVQPKTLEYLMDQNCEMPCYCLERQGIFEQILARDALCYEYDMDRDTVRKNMPALLYVSTTLQDFILTFIRRIKVIAVASTATTRSSFTSFNALRDWLTRVPNCLFTHEFDDPFEISIILRFRSEVKYTPLKDIRFEINGLPDAMWSESCNGHLLYATSKVLVEQTRGVTSNTQLLVDVLAELVFFMQSAVRQHPELKGKRCPKI</sequence>
<gene>
    <name evidence="2" type="ORF">E8E13_000236</name>
</gene>
<reference evidence="2" key="1">
    <citation type="submission" date="2019-04" db="EMBL/GenBank/DDBJ databases">
        <title>Sequencing of skin fungus with MAO and IRED activity.</title>
        <authorList>
            <person name="Marsaioli A.J."/>
            <person name="Bonatto J.M.C."/>
            <person name="Reis Junior O."/>
        </authorList>
    </citation>
    <scope>NUCLEOTIDE SEQUENCE</scope>
    <source>
        <strain evidence="2">30M1</strain>
    </source>
</reference>
<dbReference type="EMBL" id="SWKU01000050">
    <property type="protein sequence ID" value="KAF2993580.1"/>
    <property type="molecule type" value="Genomic_DNA"/>
</dbReference>
<dbReference type="OrthoDB" id="5413827at2759"/>
<dbReference type="AlphaFoldDB" id="A0A9P4T392"/>
<keyword evidence="3" id="KW-1185">Reference proteome</keyword>